<proteinExistence type="predicted"/>
<evidence type="ECO:0008006" key="3">
    <source>
        <dbReference type="Google" id="ProtNLM"/>
    </source>
</evidence>
<dbReference type="AlphaFoldDB" id="A0A133XLH3"/>
<dbReference type="STRING" id="281362.AT959_05230"/>
<evidence type="ECO:0000313" key="2">
    <source>
        <dbReference type="Proteomes" id="UP000070186"/>
    </source>
</evidence>
<organism evidence="1 2">
    <name type="scientific">Dechloromonas denitrificans</name>
    <dbReference type="NCBI Taxonomy" id="281362"/>
    <lineage>
        <taxon>Bacteria</taxon>
        <taxon>Pseudomonadati</taxon>
        <taxon>Pseudomonadota</taxon>
        <taxon>Betaproteobacteria</taxon>
        <taxon>Rhodocyclales</taxon>
        <taxon>Azonexaceae</taxon>
        <taxon>Dechloromonas</taxon>
    </lineage>
</organism>
<keyword evidence="2" id="KW-1185">Reference proteome</keyword>
<gene>
    <name evidence="1" type="ORF">AT959_05230</name>
</gene>
<accession>A0A133XLH3</accession>
<reference evidence="1 2" key="1">
    <citation type="submission" date="2015-12" db="EMBL/GenBank/DDBJ databases">
        <title>Nitrous oxide reduction kinetics distinguish bacteria harboring typical versus atypical NosZ.</title>
        <authorList>
            <person name="Yoon S."/>
            <person name="Nissen S."/>
            <person name="Park D."/>
            <person name="Sanford R.A."/>
            <person name="Loeffler F.E."/>
        </authorList>
    </citation>
    <scope>NUCLEOTIDE SEQUENCE [LARGE SCALE GENOMIC DNA]</scope>
    <source>
        <strain evidence="1 2">ATCC BAA-841</strain>
    </source>
</reference>
<dbReference type="Proteomes" id="UP000070186">
    <property type="component" value="Unassembled WGS sequence"/>
</dbReference>
<dbReference type="EMBL" id="LODL01000010">
    <property type="protein sequence ID" value="KXB31756.1"/>
    <property type="molecule type" value="Genomic_DNA"/>
</dbReference>
<name>A0A133XLH3_9RHOO</name>
<protein>
    <recommendedName>
        <fullName evidence="3">GspL cytoplasmic actin-ATPase-like domain-containing protein</fullName>
    </recommendedName>
</protein>
<sequence>MSPSWLDNLTLFIHPAGVRLERRGWRGASQTYATTAPLPSAEQASWQPALAEAQVQLASHARPGSCLRVVLADQFVRYAVLPWSETVVGQQARLAMARALLRHSLGEAAERLDIALDRAVFGSNGVAAGLPQALLLALRQAAKAAKLRLTSIQPRLNVELAACRDTLNDGYIVLPDDGWLTLLGVHQGSPCLLRNHRSAEPASDELPGLLATESSAVEIKKLQVFSQQQWPPTLGDWQVECRLPMFAGVAHA</sequence>
<comment type="caution">
    <text evidence="1">The sequence shown here is derived from an EMBL/GenBank/DDBJ whole genome shotgun (WGS) entry which is preliminary data.</text>
</comment>
<dbReference type="RefSeq" id="WP_066881313.1">
    <property type="nucleotide sequence ID" value="NZ_LODL01000010.1"/>
</dbReference>
<evidence type="ECO:0000313" key="1">
    <source>
        <dbReference type="EMBL" id="KXB31756.1"/>
    </source>
</evidence>